<dbReference type="InterPro" id="IPR018095">
    <property type="entry name" value="Thymidylate_kin_CS"/>
</dbReference>
<dbReference type="PANTHER" id="PTHR10344:SF4">
    <property type="entry name" value="UMP-CMP KINASE 2, MITOCHONDRIAL"/>
    <property type="match status" value="1"/>
</dbReference>
<keyword evidence="3 8" id="KW-0545">Nucleotide biosynthesis</keyword>
<keyword evidence="11" id="KW-1185">Reference proteome</keyword>
<evidence type="ECO:0000256" key="7">
    <source>
        <dbReference type="ARBA" id="ARBA00048743"/>
    </source>
</evidence>
<dbReference type="GO" id="GO:0004798">
    <property type="term" value="F:dTMP kinase activity"/>
    <property type="evidence" value="ECO:0007669"/>
    <property type="project" value="UniProtKB-EC"/>
</dbReference>
<dbReference type="EMBL" id="JAAIYO010000001">
    <property type="protein sequence ID" value="MBE4747775.1"/>
    <property type="molecule type" value="Genomic_DNA"/>
</dbReference>
<dbReference type="SUPFAM" id="SSF52540">
    <property type="entry name" value="P-loop containing nucleoside triphosphate hydrolases"/>
    <property type="match status" value="1"/>
</dbReference>
<dbReference type="Proteomes" id="UP001516472">
    <property type="component" value="Unassembled WGS sequence"/>
</dbReference>
<comment type="catalytic activity">
    <reaction evidence="7 8">
        <text>dTMP + ATP = dTDP + ADP</text>
        <dbReference type="Rhea" id="RHEA:13517"/>
        <dbReference type="ChEBI" id="CHEBI:30616"/>
        <dbReference type="ChEBI" id="CHEBI:58369"/>
        <dbReference type="ChEBI" id="CHEBI:63528"/>
        <dbReference type="ChEBI" id="CHEBI:456216"/>
        <dbReference type="EC" id="2.7.4.9"/>
    </reaction>
</comment>
<name>A0ABR9PIR6_9BACT</name>
<feature type="binding site" evidence="8">
    <location>
        <begin position="15"/>
        <end position="22"/>
    </location>
    <ligand>
        <name>ATP</name>
        <dbReference type="ChEBI" id="CHEBI:30616"/>
    </ligand>
</feature>
<feature type="domain" description="Thymidylate kinase-like" evidence="9">
    <location>
        <begin position="13"/>
        <end position="168"/>
    </location>
</feature>
<dbReference type="EC" id="2.7.4.9" evidence="8"/>
<dbReference type="PANTHER" id="PTHR10344">
    <property type="entry name" value="THYMIDYLATE KINASE"/>
    <property type="match status" value="1"/>
</dbReference>
<dbReference type="Pfam" id="PF02223">
    <property type="entry name" value="Thymidylate_kin"/>
    <property type="match status" value="1"/>
</dbReference>
<dbReference type="InterPro" id="IPR018094">
    <property type="entry name" value="Thymidylate_kinase"/>
</dbReference>
<gene>
    <name evidence="8" type="primary">tmk</name>
    <name evidence="10" type="ORF">G4177_06230</name>
</gene>
<keyword evidence="5 8" id="KW-0418">Kinase</keyword>
<evidence type="ECO:0000313" key="10">
    <source>
        <dbReference type="EMBL" id="MBE4747775.1"/>
    </source>
</evidence>
<dbReference type="Gene3D" id="3.40.50.300">
    <property type="entry name" value="P-loop containing nucleotide triphosphate hydrolases"/>
    <property type="match status" value="1"/>
</dbReference>
<accession>A0ABR9PIR6</accession>
<evidence type="ECO:0000256" key="5">
    <source>
        <dbReference type="ARBA" id="ARBA00022777"/>
    </source>
</evidence>
<evidence type="ECO:0000256" key="1">
    <source>
        <dbReference type="ARBA" id="ARBA00009776"/>
    </source>
</evidence>
<evidence type="ECO:0000259" key="9">
    <source>
        <dbReference type="Pfam" id="PF02223"/>
    </source>
</evidence>
<dbReference type="InterPro" id="IPR027417">
    <property type="entry name" value="P-loop_NTPase"/>
</dbReference>
<dbReference type="CDD" id="cd01672">
    <property type="entry name" value="TMPK"/>
    <property type="match status" value="1"/>
</dbReference>
<sequence>MPKTKKRGVLVAIEGIDGAGKTTQARLLEEALLSGGHKVVRTKEPTDGTWGRSLRESATKGRLPAEAELDLFLRDRREHVEKLIEPALAAGKVVIIDRYYFSTVAYQGARGMDPAELLKMNEAFAPPPDLLVILDVEPLIGIERIRQRGDRQNDFEQASGLREAARIFRTLDLPYLARIPGTHAPEDITAGILEILYDGPLAGRPVVPSSISGRPMTNGDLWMDLAKIS</sequence>
<dbReference type="InterPro" id="IPR039430">
    <property type="entry name" value="Thymidylate_kin-like_dom"/>
</dbReference>
<comment type="function">
    <text evidence="8">Phosphorylation of dTMP to form dTDP in both de novo and salvage pathways of dTTP synthesis.</text>
</comment>
<keyword evidence="4 8" id="KW-0547">Nucleotide-binding</keyword>
<evidence type="ECO:0000256" key="3">
    <source>
        <dbReference type="ARBA" id="ARBA00022727"/>
    </source>
</evidence>
<reference evidence="10 11" key="1">
    <citation type="submission" date="2020-02" db="EMBL/GenBank/DDBJ databases">
        <authorList>
            <person name="Babadi Z.K."/>
            <person name="Risdian C."/>
            <person name="Ebrahimipour G.H."/>
            <person name="Wink J."/>
        </authorList>
    </citation>
    <scope>NUCLEOTIDE SEQUENCE [LARGE SCALE GENOMIC DNA]</scope>
    <source>
        <strain evidence="10 11">ZKHCc1 1396</strain>
    </source>
</reference>
<keyword evidence="6 8" id="KW-0067">ATP-binding</keyword>
<dbReference type="NCBIfam" id="TIGR00041">
    <property type="entry name" value="DTMP_kinase"/>
    <property type="match status" value="1"/>
</dbReference>
<protein>
    <recommendedName>
        <fullName evidence="8">Thymidylate kinase</fullName>
        <ecNumber evidence="8">2.7.4.9</ecNumber>
    </recommendedName>
    <alternativeName>
        <fullName evidence="8">dTMP kinase</fullName>
    </alternativeName>
</protein>
<evidence type="ECO:0000256" key="6">
    <source>
        <dbReference type="ARBA" id="ARBA00022840"/>
    </source>
</evidence>
<organism evidence="10 11">
    <name type="scientific">Corallococcus soli</name>
    <dbReference type="NCBI Taxonomy" id="2710757"/>
    <lineage>
        <taxon>Bacteria</taxon>
        <taxon>Pseudomonadati</taxon>
        <taxon>Myxococcota</taxon>
        <taxon>Myxococcia</taxon>
        <taxon>Myxococcales</taxon>
        <taxon>Cystobacterineae</taxon>
        <taxon>Myxococcaceae</taxon>
        <taxon>Corallococcus</taxon>
    </lineage>
</organism>
<keyword evidence="2 8" id="KW-0808">Transferase</keyword>
<evidence type="ECO:0000313" key="11">
    <source>
        <dbReference type="Proteomes" id="UP001516472"/>
    </source>
</evidence>
<evidence type="ECO:0000256" key="2">
    <source>
        <dbReference type="ARBA" id="ARBA00022679"/>
    </source>
</evidence>
<dbReference type="HAMAP" id="MF_00165">
    <property type="entry name" value="Thymidylate_kinase"/>
    <property type="match status" value="1"/>
</dbReference>
<evidence type="ECO:0000256" key="4">
    <source>
        <dbReference type="ARBA" id="ARBA00022741"/>
    </source>
</evidence>
<evidence type="ECO:0000256" key="8">
    <source>
        <dbReference type="HAMAP-Rule" id="MF_00165"/>
    </source>
</evidence>
<dbReference type="RefSeq" id="WP_193347131.1">
    <property type="nucleotide sequence ID" value="NZ_CBCSIP010000104.1"/>
</dbReference>
<dbReference type="PROSITE" id="PS01331">
    <property type="entry name" value="THYMIDYLATE_KINASE"/>
    <property type="match status" value="1"/>
</dbReference>
<proteinExistence type="inferred from homology"/>
<comment type="caution">
    <text evidence="10">The sequence shown here is derived from an EMBL/GenBank/DDBJ whole genome shotgun (WGS) entry which is preliminary data.</text>
</comment>
<comment type="similarity">
    <text evidence="1 8">Belongs to the thymidylate kinase family.</text>
</comment>